<accession>A0A559SLC0</accession>
<organism evidence="1 2">
    <name type="scientific">Rhizobium mongolense USDA 1844</name>
    <dbReference type="NCBI Taxonomy" id="1079460"/>
    <lineage>
        <taxon>Bacteria</taxon>
        <taxon>Pseudomonadati</taxon>
        <taxon>Pseudomonadota</taxon>
        <taxon>Alphaproteobacteria</taxon>
        <taxon>Hyphomicrobiales</taxon>
        <taxon>Rhizobiaceae</taxon>
        <taxon>Rhizobium/Agrobacterium group</taxon>
        <taxon>Rhizobium</taxon>
    </lineage>
</organism>
<dbReference type="SUPFAM" id="SSF56024">
    <property type="entry name" value="Phospholipase D/nuclease"/>
    <property type="match status" value="1"/>
</dbReference>
<dbReference type="CDD" id="cd09117">
    <property type="entry name" value="PLDc_Bfil_DEXD_like"/>
    <property type="match status" value="1"/>
</dbReference>
<comment type="caution">
    <text evidence="1">The sequence shown here is derived from an EMBL/GenBank/DDBJ whole genome shotgun (WGS) entry which is preliminary data.</text>
</comment>
<dbReference type="AlphaFoldDB" id="A0A559SLC0"/>
<evidence type="ECO:0000313" key="2">
    <source>
        <dbReference type="Proteomes" id="UP000319824"/>
    </source>
</evidence>
<sequence length="403" mass="45449">MKVEFLNARGVDATLRRLIDEHVEFHWAVAWGSMTGAAKVLLRNVSKIRDVTFGVAFSQTDPDLVAALEGVDRARVATKFSGGTYHPKFYGFRSGRKAAAIVGSANFTAGGLDRNWEAAILVTGETSDPFFVDIFKFTKASADLGEVVTSEFAAAYRASCTRANRLPKPPRNPMEGLRQIKPGGFRSPLISMPWMDYVMEVQSSAHHDIEKSLALLRTAQKWVADVRSFSQLRPEQRKAIAGIIGRNQKNSPDLKQDWGWFGSMKGMGDFANRIDENDRNLARAIDSVPQKGQVTVEHYKKFIRHFEKAFDHSTRMGGVPTASRLLAMKRPDTFICICRPNREEAAARMEFSKTRLTLDNYWEQVVEVIRLSEWYNEDKPDGAEGEIWENRAAMLDTIFYRPS</sequence>
<reference evidence="1 2" key="1">
    <citation type="submission" date="2019-06" db="EMBL/GenBank/DDBJ databases">
        <title>Pac Bio to generate improved reference genome sequences for organisms with transposon mutant libraries (support for FEBA project).</title>
        <authorList>
            <person name="Blow M."/>
        </authorList>
    </citation>
    <scope>NUCLEOTIDE SEQUENCE [LARGE SCALE GENOMIC DNA]</scope>
    <source>
        <strain evidence="1 2">USDA 1844</strain>
    </source>
</reference>
<evidence type="ECO:0000313" key="1">
    <source>
        <dbReference type="EMBL" id="TVZ63136.1"/>
    </source>
</evidence>
<dbReference type="RefSeq" id="WP_022714098.1">
    <property type="nucleotide sequence ID" value="NZ_ATTQ01000004.1"/>
</dbReference>
<dbReference type="Proteomes" id="UP000319824">
    <property type="component" value="Unassembled WGS sequence"/>
</dbReference>
<protein>
    <submittedName>
        <fullName evidence="1">Phospholipase D-like protein</fullName>
    </submittedName>
</protein>
<name>A0A559SLC0_9HYPH</name>
<gene>
    <name evidence="1" type="ORF">BCL32_3257</name>
</gene>
<dbReference type="Gene3D" id="3.30.870.10">
    <property type="entry name" value="Endonuclease Chain A"/>
    <property type="match status" value="1"/>
</dbReference>
<dbReference type="EMBL" id="VISO01000003">
    <property type="protein sequence ID" value="TVZ63136.1"/>
    <property type="molecule type" value="Genomic_DNA"/>
</dbReference>
<proteinExistence type="predicted"/>